<keyword evidence="2" id="KW-0560">Oxidoreductase</keyword>
<dbReference type="EMBL" id="BAAAOS010000012">
    <property type="protein sequence ID" value="GAA1562696.1"/>
    <property type="molecule type" value="Genomic_DNA"/>
</dbReference>
<dbReference type="PANTHER" id="PTHR42760">
    <property type="entry name" value="SHORT-CHAIN DEHYDROGENASES/REDUCTASES FAMILY MEMBER"/>
    <property type="match status" value="1"/>
</dbReference>
<dbReference type="PRINTS" id="PR00081">
    <property type="entry name" value="GDHRDH"/>
</dbReference>
<dbReference type="PRINTS" id="PR00080">
    <property type="entry name" value="SDRFAMILY"/>
</dbReference>
<evidence type="ECO:0000256" key="2">
    <source>
        <dbReference type="ARBA" id="ARBA00023002"/>
    </source>
</evidence>
<dbReference type="SUPFAM" id="SSF51735">
    <property type="entry name" value="NAD(P)-binding Rossmann-fold domains"/>
    <property type="match status" value="1"/>
</dbReference>
<comment type="similarity">
    <text evidence="1">Belongs to the short-chain dehydrogenases/reductases (SDR) family.</text>
</comment>
<dbReference type="InterPro" id="IPR036291">
    <property type="entry name" value="NAD(P)-bd_dom_sf"/>
</dbReference>
<proteinExistence type="inferred from homology"/>
<dbReference type="NCBIfam" id="NF005559">
    <property type="entry name" value="PRK07231.1"/>
    <property type="match status" value="1"/>
</dbReference>
<reference evidence="3 4" key="1">
    <citation type="journal article" date="2019" name="Int. J. Syst. Evol. Microbiol.">
        <title>The Global Catalogue of Microorganisms (GCM) 10K type strain sequencing project: providing services to taxonomists for standard genome sequencing and annotation.</title>
        <authorList>
            <consortium name="The Broad Institute Genomics Platform"/>
            <consortium name="The Broad Institute Genome Sequencing Center for Infectious Disease"/>
            <person name="Wu L."/>
            <person name="Ma J."/>
        </authorList>
    </citation>
    <scope>NUCLEOTIDE SEQUENCE [LARGE SCALE GENOMIC DNA]</scope>
    <source>
        <strain evidence="3 4">JCM 14969</strain>
    </source>
</reference>
<dbReference type="Pfam" id="PF13561">
    <property type="entry name" value="adh_short_C2"/>
    <property type="match status" value="1"/>
</dbReference>
<name>A0ABN2CSU7_9ACTN</name>
<dbReference type="RefSeq" id="WP_344211179.1">
    <property type="nucleotide sequence ID" value="NZ_BAAAOS010000012.1"/>
</dbReference>
<dbReference type="PANTHER" id="PTHR42760:SF133">
    <property type="entry name" value="3-OXOACYL-[ACYL-CARRIER-PROTEIN] REDUCTASE"/>
    <property type="match status" value="1"/>
</dbReference>
<comment type="caution">
    <text evidence="3">The sequence shown here is derived from an EMBL/GenBank/DDBJ whole genome shotgun (WGS) entry which is preliminary data.</text>
</comment>
<protein>
    <submittedName>
        <fullName evidence="3">SDR family oxidoreductase</fullName>
    </submittedName>
</protein>
<accession>A0ABN2CSU7</accession>
<gene>
    <name evidence="3" type="ORF">GCM10009789_14780</name>
</gene>
<dbReference type="InterPro" id="IPR002347">
    <property type="entry name" value="SDR_fam"/>
</dbReference>
<organism evidence="3 4">
    <name type="scientific">Kribbella sancticallisti</name>
    <dbReference type="NCBI Taxonomy" id="460087"/>
    <lineage>
        <taxon>Bacteria</taxon>
        <taxon>Bacillati</taxon>
        <taxon>Actinomycetota</taxon>
        <taxon>Actinomycetes</taxon>
        <taxon>Propionibacteriales</taxon>
        <taxon>Kribbellaceae</taxon>
        <taxon>Kribbella</taxon>
    </lineage>
</organism>
<dbReference type="Proteomes" id="UP001500393">
    <property type="component" value="Unassembled WGS sequence"/>
</dbReference>
<keyword evidence="4" id="KW-1185">Reference proteome</keyword>
<evidence type="ECO:0000256" key="1">
    <source>
        <dbReference type="ARBA" id="ARBA00006484"/>
    </source>
</evidence>
<evidence type="ECO:0000313" key="4">
    <source>
        <dbReference type="Proteomes" id="UP001500393"/>
    </source>
</evidence>
<evidence type="ECO:0000313" key="3">
    <source>
        <dbReference type="EMBL" id="GAA1562696.1"/>
    </source>
</evidence>
<dbReference type="Gene3D" id="3.40.50.720">
    <property type="entry name" value="NAD(P)-binding Rossmann-like Domain"/>
    <property type="match status" value="1"/>
</dbReference>
<sequence length="274" mass="28374">MSRSLEGKTAIVTGAGGGIGSAVAIRLAEIGGRVCVNDVDEAKAKVVADRIVELGGQAQVAAGDVSDKTTVEQIFDTAIEKFGSLDILVNNAGLIGQVRHFLDADEQWWDRVMNVNLRSVFLCSHAAARRMVAQGSGAIISSSSGGATRAHRGEVAYDASKGGIEAMTRAMALDLAPYGIRVNAVAPGSINVAPEGAVSDQVLAERGKSIPLGRVGVPEDLAATYAFLASEEARYITGVVVPVDGGMIVQQRSPQVDIFGLDLYPTVGRLAAGA</sequence>